<protein>
    <submittedName>
        <fullName evidence="2">Uncharacterized protein</fullName>
    </submittedName>
</protein>
<keyword evidence="1" id="KW-0472">Membrane</keyword>
<dbReference type="RefSeq" id="WP_103913144.1">
    <property type="nucleotide sequence ID" value="NZ_FNUS01000002.1"/>
</dbReference>
<evidence type="ECO:0000256" key="1">
    <source>
        <dbReference type="SAM" id="Phobius"/>
    </source>
</evidence>
<evidence type="ECO:0000313" key="2">
    <source>
        <dbReference type="EMBL" id="SEF96164.1"/>
    </source>
</evidence>
<dbReference type="EMBL" id="FNUS01000002">
    <property type="protein sequence ID" value="SEF96164.1"/>
    <property type="molecule type" value="Genomic_DNA"/>
</dbReference>
<reference evidence="3" key="1">
    <citation type="submission" date="2016-10" db="EMBL/GenBank/DDBJ databases">
        <authorList>
            <person name="Varghese N."/>
            <person name="Submissions S."/>
        </authorList>
    </citation>
    <scope>NUCLEOTIDE SEQUENCE [LARGE SCALE GENOMIC DNA]</scope>
    <source>
        <strain evidence="3">DSM 21580</strain>
    </source>
</reference>
<evidence type="ECO:0000313" key="3">
    <source>
        <dbReference type="Proteomes" id="UP000236738"/>
    </source>
</evidence>
<dbReference type="AlphaFoldDB" id="A0A1H5W9M0"/>
<keyword evidence="1" id="KW-0812">Transmembrane</keyword>
<dbReference type="Proteomes" id="UP000236738">
    <property type="component" value="Unassembled WGS sequence"/>
</dbReference>
<gene>
    <name evidence="2" type="ORF">SAMN05421847_1140</name>
</gene>
<name>A0A1H5W9M0_9FLAO</name>
<dbReference type="OrthoDB" id="1261592at2"/>
<proteinExistence type="predicted"/>
<feature type="transmembrane region" description="Helical" evidence="1">
    <location>
        <begin position="7"/>
        <end position="25"/>
    </location>
</feature>
<keyword evidence="1" id="KW-1133">Transmembrane helix</keyword>
<accession>A0A1H5W9M0</accession>
<keyword evidence="3" id="KW-1185">Reference proteome</keyword>
<organism evidence="2 3">
    <name type="scientific">Halpernia humi</name>
    <dbReference type="NCBI Taxonomy" id="493375"/>
    <lineage>
        <taxon>Bacteria</taxon>
        <taxon>Pseudomonadati</taxon>
        <taxon>Bacteroidota</taxon>
        <taxon>Flavobacteriia</taxon>
        <taxon>Flavobacteriales</taxon>
        <taxon>Weeksellaceae</taxon>
        <taxon>Chryseobacterium group</taxon>
        <taxon>Halpernia</taxon>
    </lineage>
</organism>
<sequence length="118" mass="13902">MKNKNRDLFLMAIVLLIVVLYKFVFSSKNNDGFLNDVEGREIKSIVIKKYINHDNHGIPFIVYRKMDGKTDSLIVYEDWWNKISIGDSILKPKESLELVIKKSEKIEKFNYKDKFGLE</sequence>